<sequence>MKLTTLCYLQRGQQYLMLHRVRKQQDDNRDKWLGVGGKFLEGESPEDCLLREVWEETGLKLEAWQFRGIVTFVSDRLPTEYMHLFTATRWSGQQRTDCPEGDLAWIDRGKLRELTLWAGDRIFLQLLEQEAPFFSLKLCYQGEQLAAASLNGKPLPLD</sequence>
<dbReference type="SUPFAM" id="SSF55811">
    <property type="entry name" value="Nudix"/>
    <property type="match status" value="1"/>
</dbReference>
<comment type="cofactor">
    <cofactor evidence="1">
        <name>Mg(2+)</name>
        <dbReference type="ChEBI" id="CHEBI:18420"/>
    </cofactor>
</comment>
<dbReference type="PANTHER" id="PTHR43758:SF2">
    <property type="entry name" value="OXIDIZED PURINE NUCLEOSIDE TRIPHOSPHATE HYDROLASE"/>
    <property type="match status" value="1"/>
</dbReference>
<organism evidence="7 8">
    <name type="scientific">Candidatus Anaerotruncus excrementipullorum</name>
    <dbReference type="NCBI Taxonomy" id="2838465"/>
    <lineage>
        <taxon>Bacteria</taxon>
        <taxon>Bacillati</taxon>
        <taxon>Bacillota</taxon>
        <taxon>Clostridia</taxon>
        <taxon>Eubacteriales</taxon>
        <taxon>Oscillospiraceae</taxon>
        <taxon>Anaerotruncus</taxon>
    </lineage>
</organism>
<dbReference type="GO" id="GO:0005737">
    <property type="term" value="C:cytoplasm"/>
    <property type="evidence" value="ECO:0007669"/>
    <property type="project" value="TreeGrafter"/>
</dbReference>
<dbReference type="CDD" id="cd18886">
    <property type="entry name" value="NUDIX_MutT_Nudt1"/>
    <property type="match status" value="1"/>
</dbReference>
<evidence type="ECO:0000313" key="7">
    <source>
        <dbReference type="EMBL" id="HIX65566.1"/>
    </source>
</evidence>
<evidence type="ECO:0000256" key="3">
    <source>
        <dbReference type="ARBA" id="ARBA00022723"/>
    </source>
</evidence>
<comment type="similarity">
    <text evidence="2">Belongs to the Nudix hydrolase family.</text>
</comment>
<dbReference type="Proteomes" id="UP000886800">
    <property type="component" value="Unassembled WGS sequence"/>
</dbReference>
<reference evidence="7" key="1">
    <citation type="journal article" date="2021" name="PeerJ">
        <title>Extensive microbial diversity within the chicken gut microbiome revealed by metagenomics and culture.</title>
        <authorList>
            <person name="Gilroy R."/>
            <person name="Ravi A."/>
            <person name="Getino M."/>
            <person name="Pursley I."/>
            <person name="Horton D.L."/>
            <person name="Alikhan N.F."/>
            <person name="Baker D."/>
            <person name="Gharbi K."/>
            <person name="Hall N."/>
            <person name="Watson M."/>
            <person name="Adriaenssens E.M."/>
            <person name="Foster-Nyarko E."/>
            <person name="Jarju S."/>
            <person name="Secka A."/>
            <person name="Antonio M."/>
            <person name="Oren A."/>
            <person name="Chaudhuri R.R."/>
            <person name="La Ragione R."/>
            <person name="Hildebrand F."/>
            <person name="Pallen M.J."/>
        </authorList>
    </citation>
    <scope>NUCLEOTIDE SEQUENCE</scope>
    <source>
        <strain evidence="7">CHK188-5543</strain>
    </source>
</reference>
<proteinExistence type="inferred from homology"/>
<dbReference type="EMBL" id="DXES01000110">
    <property type="protein sequence ID" value="HIX65566.1"/>
    <property type="molecule type" value="Genomic_DNA"/>
</dbReference>
<evidence type="ECO:0000313" key="8">
    <source>
        <dbReference type="Proteomes" id="UP000886800"/>
    </source>
</evidence>
<dbReference type="PANTHER" id="PTHR43758">
    <property type="entry name" value="7,8-DIHYDRO-8-OXOGUANINE TRIPHOSPHATASE"/>
    <property type="match status" value="1"/>
</dbReference>
<evidence type="ECO:0000256" key="1">
    <source>
        <dbReference type="ARBA" id="ARBA00001946"/>
    </source>
</evidence>
<dbReference type="GO" id="GO:0006281">
    <property type="term" value="P:DNA repair"/>
    <property type="evidence" value="ECO:0007669"/>
    <property type="project" value="InterPro"/>
</dbReference>
<evidence type="ECO:0000256" key="4">
    <source>
        <dbReference type="ARBA" id="ARBA00022801"/>
    </source>
</evidence>
<reference evidence="7" key="2">
    <citation type="submission" date="2021-04" db="EMBL/GenBank/DDBJ databases">
        <authorList>
            <person name="Gilroy R."/>
        </authorList>
    </citation>
    <scope>NUCLEOTIDE SEQUENCE</scope>
    <source>
        <strain evidence="7">CHK188-5543</strain>
    </source>
</reference>
<dbReference type="PROSITE" id="PS51462">
    <property type="entry name" value="NUDIX"/>
    <property type="match status" value="1"/>
</dbReference>
<keyword evidence="5" id="KW-0460">Magnesium</keyword>
<dbReference type="InterPro" id="IPR000086">
    <property type="entry name" value="NUDIX_hydrolase_dom"/>
</dbReference>
<dbReference type="GO" id="GO:0046872">
    <property type="term" value="F:metal ion binding"/>
    <property type="evidence" value="ECO:0007669"/>
    <property type="project" value="UniProtKB-KW"/>
</dbReference>
<gene>
    <name evidence="7" type="ORF">H9736_04885</name>
</gene>
<keyword evidence="4" id="KW-0378">Hydrolase</keyword>
<dbReference type="InterPro" id="IPR003562">
    <property type="entry name" value="Mutator_MutX_prot"/>
</dbReference>
<evidence type="ECO:0000256" key="5">
    <source>
        <dbReference type="ARBA" id="ARBA00022842"/>
    </source>
</evidence>
<keyword evidence="3" id="KW-0479">Metal-binding</keyword>
<dbReference type="Pfam" id="PF00293">
    <property type="entry name" value="NUDIX"/>
    <property type="match status" value="1"/>
</dbReference>
<dbReference type="InterPro" id="IPR020084">
    <property type="entry name" value="NUDIX_hydrolase_CS"/>
</dbReference>
<dbReference type="PRINTS" id="PR01402">
    <property type="entry name" value="MUTATORMUTX"/>
</dbReference>
<accession>A0A9D1WRJ6</accession>
<evidence type="ECO:0000259" key="6">
    <source>
        <dbReference type="PROSITE" id="PS51462"/>
    </source>
</evidence>
<dbReference type="GO" id="GO:0008413">
    <property type="term" value="F:8-oxo-7,8-dihydroguanosine triphosphate pyrophosphatase activity"/>
    <property type="evidence" value="ECO:0007669"/>
    <property type="project" value="InterPro"/>
</dbReference>
<dbReference type="PROSITE" id="PS00893">
    <property type="entry name" value="NUDIX_BOX"/>
    <property type="match status" value="1"/>
</dbReference>
<name>A0A9D1WRJ6_9FIRM</name>
<dbReference type="AlphaFoldDB" id="A0A9D1WRJ6"/>
<dbReference type="InterPro" id="IPR015797">
    <property type="entry name" value="NUDIX_hydrolase-like_dom_sf"/>
</dbReference>
<feature type="domain" description="Nudix hydrolase" evidence="6">
    <location>
        <begin position="1"/>
        <end position="129"/>
    </location>
</feature>
<comment type="caution">
    <text evidence="7">The sequence shown here is derived from an EMBL/GenBank/DDBJ whole genome shotgun (WGS) entry which is preliminary data.</text>
</comment>
<protein>
    <submittedName>
        <fullName evidence="7">8-oxo-dGTP diphosphatase</fullName>
    </submittedName>
</protein>
<dbReference type="Gene3D" id="3.90.79.10">
    <property type="entry name" value="Nucleoside Triphosphate Pyrophosphohydrolase"/>
    <property type="match status" value="1"/>
</dbReference>
<evidence type="ECO:0000256" key="2">
    <source>
        <dbReference type="ARBA" id="ARBA00005582"/>
    </source>
</evidence>